<reference evidence="8" key="1">
    <citation type="submission" date="2020-08" db="EMBL/GenBank/DDBJ databases">
        <title>Bridging the membrane lipid divide: bacteria of the FCB group superphylum have the potential to synthesize archaeal ether lipids.</title>
        <authorList>
            <person name="Villanueva L."/>
            <person name="von Meijenfeldt F.A.B."/>
            <person name="Westbye A.B."/>
            <person name="Yadav S."/>
            <person name="Hopmans E.C."/>
            <person name="Dutilh B.E."/>
            <person name="Sinninghe Damste J.S."/>
        </authorList>
    </citation>
    <scope>NUCLEOTIDE SEQUENCE</scope>
    <source>
        <strain evidence="8">NIOZ-UU157</strain>
    </source>
</reference>
<feature type="domain" description="L,D-TPase catalytic" evidence="7">
    <location>
        <begin position="1235"/>
        <end position="1422"/>
    </location>
</feature>
<feature type="domain" description="LysM" evidence="6">
    <location>
        <begin position="1184"/>
        <end position="1228"/>
    </location>
</feature>
<evidence type="ECO:0000256" key="5">
    <source>
        <dbReference type="ARBA" id="ARBA00023316"/>
    </source>
</evidence>
<evidence type="ECO:0008006" key="9">
    <source>
        <dbReference type="Google" id="ProtNLM"/>
    </source>
</evidence>
<dbReference type="PROSITE" id="PS52029">
    <property type="entry name" value="LD_TPASE"/>
    <property type="match status" value="1"/>
</dbReference>
<dbReference type="PANTHER" id="PTHR33734:SF22">
    <property type="entry name" value="MEMBRANE-BOUND LYTIC MUREIN TRANSGLYCOSYLASE D"/>
    <property type="match status" value="1"/>
</dbReference>
<dbReference type="GO" id="GO:0016740">
    <property type="term" value="F:transferase activity"/>
    <property type="evidence" value="ECO:0007669"/>
    <property type="project" value="UniProtKB-KW"/>
</dbReference>
<evidence type="ECO:0000313" key="8">
    <source>
        <dbReference type="EMBL" id="QPI16349.1"/>
    </source>
</evidence>
<evidence type="ECO:0000256" key="4">
    <source>
        <dbReference type="ARBA" id="ARBA00022984"/>
    </source>
</evidence>
<dbReference type="EMBL" id="MW030558">
    <property type="protein sequence ID" value="QPI16349.1"/>
    <property type="molecule type" value="Genomic_DNA"/>
</dbReference>
<dbReference type="InterPro" id="IPR018392">
    <property type="entry name" value="LysM"/>
</dbReference>
<dbReference type="InterPro" id="IPR038063">
    <property type="entry name" value="Transpep_catalytic_dom"/>
</dbReference>
<dbReference type="Gene3D" id="2.40.440.10">
    <property type="entry name" value="L,D-transpeptidase catalytic domain-like"/>
    <property type="match status" value="1"/>
</dbReference>
<dbReference type="CDD" id="cd00118">
    <property type="entry name" value="LysM"/>
    <property type="match status" value="3"/>
</dbReference>
<dbReference type="Pfam" id="PF01476">
    <property type="entry name" value="LysM"/>
    <property type="match status" value="3"/>
</dbReference>
<evidence type="ECO:0000259" key="6">
    <source>
        <dbReference type="PROSITE" id="PS51782"/>
    </source>
</evidence>
<comment type="pathway">
    <text evidence="1">Cell wall biogenesis; peptidoglycan biosynthesis.</text>
</comment>
<feature type="domain" description="LysM" evidence="6">
    <location>
        <begin position="1053"/>
        <end position="1097"/>
    </location>
</feature>
<evidence type="ECO:0000259" key="7">
    <source>
        <dbReference type="PROSITE" id="PS52029"/>
    </source>
</evidence>
<organism evidence="8">
    <name type="scientific">Virus NIOZ-UU157</name>
    <dbReference type="NCBI Taxonomy" id="2763269"/>
    <lineage>
        <taxon>Viruses</taxon>
    </lineage>
</organism>
<dbReference type="PROSITE" id="PS51782">
    <property type="entry name" value="LYSM"/>
    <property type="match status" value="3"/>
</dbReference>
<keyword evidence="2" id="KW-0808">Transferase</keyword>
<keyword evidence="3" id="KW-0133">Cell shape</keyword>
<dbReference type="GO" id="GO:0008932">
    <property type="term" value="F:lytic endotransglycosylase activity"/>
    <property type="evidence" value="ECO:0007669"/>
    <property type="project" value="TreeGrafter"/>
</dbReference>
<protein>
    <recommendedName>
        <fullName evidence="9">LysM domain-containing protein</fullName>
    </recommendedName>
</protein>
<dbReference type="InterPro" id="IPR005490">
    <property type="entry name" value="LD_TPept_cat_dom"/>
</dbReference>
<evidence type="ECO:0000256" key="1">
    <source>
        <dbReference type="ARBA" id="ARBA00004752"/>
    </source>
</evidence>
<proteinExistence type="predicted"/>
<gene>
    <name evidence="8" type="ORF">NIOZUU157_00239</name>
</gene>
<name>A0A7S9XDV9_9VIRU</name>
<evidence type="ECO:0000256" key="3">
    <source>
        <dbReference type="ARBA" id="ARBA00022960"/>
    </source>
</evidence>
<dbReference type="GO" id="GO:0071555">
    <property type="term" value="P:cell wall organization"/>
    <property type="evidence" value="ECO:0007669"/>
    <property type="project" value="UniProtKB-KW"/>
</dbReference>
<sequence>MKYSKNGYKRNSEDVNNPYNVIPSGNITMKGVDFPVMGTDDYGNQKLMMPGGEYIFPGNNVFEVPLQNLPRHFQQGGSLPKAQFGLDRHLKAINDQFGYSSWDEFEDSKVGKFVGARDMRGDAEFLMGTVGKHFGYEPDEGVKMALDASAIVYPGADFANAGHHYNKEEYLDAGLYAGFGILPFSAGPLVRGTKKHIINPIKNTINKIKPKTVYNVAPTNPAVNAMEAGTYGTNIDPKTQKILDNNIWSTQNPIETTKYAMGDHNPKSIRKGLLTGDDMTLTEFKVRFPWLTGNVATNKNIHDLKLSQGVMPNTNEFLIPKDRGPLNKFLYPKVKTTNLKAIPEDLMNDPIFHPENFSVSYSSNNNFSKPYTYVGDQVRGATNTDFPFGFNEYVDYNSPAGFPVIQSGNEKASYFDDLVNSWTDKKGYNIYKRKHGGSLPQFQKKGENSYQVEVIQYPLGYTGGQGGMPPGHIESRYLGDLTGTDYEGQKSYVNRWVNSGNRPVTYNAEKDYEDGVRTSILNLNQEEFDHYMKTAQTFTSGDKTDLPEFMGKDYRGNPFYLPTAWGGDDTDYDLVNSNCADGVCDALGLDGNYSTLGVTTPQQVMDAIKKDKRTQSSTGNKNYGETVLQAQLNPLDMITESAEESAEFYIDLAKGVQNDIVKNSSDFTGGLINLDQTPSEAWKNTKEWWGFKEGGERWENTNQIEEYQAYFKNPKLIDKSWGKDSTTALKIKEAVDNNIFYNELPDYLKGVDTWKSTSSSMDVDKELKILEKAQDGTETNVSFDDLEKGIRHVESLNGTLMKNKQSSASGYYGDLFDNLDYDGTRAEFIADTTYQKNHFIKRYNGEVTDVPGLESNGQDIYNEYKDQVDFTYTPTQIAALSNMLGRQGTRKYFGDVLRDGKTLEEVFPHLYGAERQLGKDGKPLENKTPDEYINKFTEAISKKRGGEFTNKIKRLKEQLAKYNKGGVISPLAEQELVKLKMIKPKMQNGAEVKKPYVIKRGDNLSTIARDNNMSLSEILSLNPRYKNDPSKIGVNQVLQLSDAPVENSDTPNLYYTVKKGDSLSKIASKYGVRYQDIQSINGINNPSLIKPGKKLRLPDNVDRSRKHVQEQIKRAESVYTPSISEVNVDQNVNINVPWAKRVKVDGKWVTQGKRNTKTEINKMEQADRIVEGMKEIHPKSFETNTYKVKSGDNLSTIAANNNMTITELEKANNIDRNNAIQVGQDIKINKPTGKPYIVVDEKLGRMHLYYPGQDKPAKSYPILTGANEGDAQTVTKIGIFKDGVKIDQDELNQAMKDNNISSIDELMEVEGYTSKTDWDAGNKQTGAGIYTIGMINEDSGYYDDSGNNNPTPSFVLNNSNGDEVPMVIHTAPSKNDGRVENLNDNNASNNRVTNGCINGKCEDLTELYNTPGVGEGTMIYVLPEDAGNNFVFENGEINYYTSRENQTDALTYIDERGEEQKGHGIANKTTTNYKPINITFDKNYYQTNSKRYDGTAAGEEEEFVNNTQPFLNSIVDNKKLLMDKLGMDGDMYNDLSMIAFGIYGYESGMGDEGSAGENLLKAGLKYTGIQDTSPDVKSKYDTYGVDGAGNSVGWTQIRWNQLDDTEKAALKKIDITSNDQLMDPANAAIATTAILYKRYQNQISRADKNSEGFDIFTELPKKWNKGKGYADVVNTYMDYIDLTETDVDDVDNKLIVKGEYKDDNIESNERMSNKPIEEKILNMGETIAHEYNQSDYIKPSVDAVVEGVEGVGDWIGETADDVSEWWDEVDLNPFYKSGGEFGIDNQVQFYNDYINGLYKNTKQEKKSKKMYDKLNRLYYNDSKQNNMHQLDVMESIKRQG</sequence>
<keyword evidence="5" id="KW-0961">Cell wall biogenesis/degradation</keyword>
<dbReference type="Gene3D" id="3.10.350.10">
    <property type="entry name" value="LysM domain"/>
    <property type="match status" value="3"/>
</dbReference>
<dbReference type="SMART" id="SM00257">
    <property type="entry name" value="LysM"/>
    <property type="match status" value="3"/>
</dbReference>
<dbReference type="SUPFAM" id="SSF141523">
    <property type="entry name" value="L,D-transpeptidase catalytic domain-like"/>
    <property type="match status" value="1"/>
</dbReference>
<keyword evidence="4" id="KW-0573">Peptidoglycan synthesis</keyword>
<dbReference type="PANTHER" id="PTHR33734">
    <property type="entry name" value="LYSM DOMAIN-CONTAINING GPI-ANCHORED PROTEIN 2"/>
    <property type="match status" value="1"/>
</dbReference>
<feature type="domain" description="LysM" evidence="6">
    <location>
        <begin position="994"/>
        <end position="1040"/>
    </location>
</feature>
<dbReference type="SUPFAM" id="SSF54106">
    <property type="entry name" value="LysM domain"/>
    <property type="match status" value="3"/>
</dbReference>
<dbReference type="Pfam" id="PF03734">
    <property type="entry name" value="YkuD"/>
    <property type="match status" value="1"/>
</dbReference>
<accession>A0A7S9XDV9</accession>
<evidence type="ECO:0000256" key="2">
    <source>
        <dbReference type="ARBA" id="ARBA00022679"/>
    </source>
</evidence>
<dbReference type="InterPro" id="IPR036779">
    <property type="entry name" value="LysM_dom_sf"/>
</dbReference>